<evidence type="ECO:0000313" key="8">
    <source>
        <dbReference type="EMBL" id="MFD1429417.1"/>
    </source>
</evidence>
<comment type="catalytic activity">
    <reaction evidence="5 6">
        <text>N(1)-(5-phospho-beta-D-ribosyl)glycinamide + (6R)-10-formyltetrahydrofolate = N(2)-formyl-N(1)-(5-phospho-beta-D-ribosyl)glycinamide + (6S)-5,6,7,8-tetrahydrofolate + H(+)</text>
        <dbReference type="Rhea" id="RHEA:15053"/>
        <dbReference type="ChEBI" id="CHEBI:15378"/>
        <dbReference type="ChEBI" id="CHEBI:57453"/>
        <dbReference type="ChEBI" id="CHEBI:143788"/>
        <dbReference type="ChEBI" id="CHEBI:147286"/>
        <dbReference type="ChEBI" id="CHEBI:195366"/>
        <dbReference type="EC" id="2.1.2.2"/>
    </reaction>
</comment>
<feature type="active site" description="Proton donor" evidence="6">
    <location>
        <position position="107"/>
    </location>
</feature>
<dbReference type="Gene3D" id="3.40.50.170">
    <property type="entry name" value="Formyl transferase, N-terminal domain"/>
    <property type="match status" value="1"/>
</dbReference>
<dbReference type="CDD" id="cd08645">
    <property type="entry name" value="FMT_core_GART"/>
    <property type="match status" value="1"/>
</dbReference>
<dbReference type="Pfam" id="PF00551">
    <property type="entry name" value="Formyl_trans_N"/>
    <property type="match status" value="1"/>
</dbReference>
<dbReference type="SUPFAM" id="SSF53328">
    <property type="entry name" value="Formyltransferase"/>
    <property type="match status" value="1"/>
</dbReference>
<evidence type="ECO:0000313" key="9">
    <source>
        <dbReference type="Proteomes" id="UP001597196"/>
    </source>
</evidence>
<feature type="binding site" evidence="6">
    <location>
        <begin position="88"/>
        <end position="91"/>
    </location>
    <ligand>
        <name>(6R)-10-formyltetrahydrofolate</name>
        <dbReference type="ChEBI" id="CHEBI:195366"/>
    </ligand>
</feature>
<dbReference type="PROSITE" id="PS00373">
    <property type="entry name" value="GART"/>
    <property type="match status" value="1"/>
</dbReference>
<evidence type="ECO:0000256" key="3">
    <source>
        <dbReference type="ARBA" id="ARBA00022755"/>
    </source>
</evidence>
<dbReference type="HAMAP" id="MF_01930">
    <property type="entry name" value="PurN"/>
    <property type="match status" value="1"/>
</dbReference>
<dbReference type="InterPro" id="IPR002376">
    <property type="entry name" value="Formyl_transf_N"/>
</dbReference>
<accession>A0ABW4CF42</accession>
<comment type="function">
    <text evidence="6">Catalyzes the transfer of a formyl group from 10-formyltetrahydrofolate to 5-phospho-ribosyl-glycinamide (GAR), producing 5-phospho-ribosyl-N-formylglycinamide (FGAR) and tetrahydrofolate.</text>
</comment>
<dbReference type="RefSeq" id="WP_203626883.1">
    <property type="nucleotide sequence ID" value="NZ_BOLQ01000009.1"/>
</dbReference>
<keyword evidence="9" id="KW-1185">Reference proteome</keyword>
<comment type="caution">
    <text evidence="8">The sequence shown here is derived from an EMBL/GenBank/DDBJ whole genome shotgun (WGS) entry which is preliminary data.</text>
</comment>
<keyword evidence="2 6" id="KW-0808">Transferase</keyword>
<feature type="binding site" evidence="6">
    <location>
        <position position="60"/>
    </location>
    <ligand>
        <name>(6R)-10-formyltetrahydrofolate</name>
        <dbReference type="ChEBI" id="CHEBI:195366"/>
    </ligand>
</feature>
<dbReference type="GO" id="GO:0004644">
    <property type="term" value="F:phosphoribosylglycinamide formyltransferase activity"/>
    <property type="evidence" value="ECO:0007669"/>
    <property type="project" value="UniProtKB-EC"/>
</dbReference>
<dbReference type="PANTHER" id="PTHR43369">
    <property type="entry name" value="PHOSPHORIBOSYLGLYCINAMIDE FORMYLTRANSFERASE"/>
    <property type="match status" value="1"/>
</dbReference>
<gene>
    <name evidence="6 8" type="primary">purN</name>
    <name evidence="8" type="ORF">ACFQ4P_04025</name>
</gene>
<organism evidence="8 9">
    <name type="scientific">Lacticaseibacillus mingshuiensis</name>
    <dbReference type="NCBI Taxonomy" id="2799574"/>
    <lineage>
        <taxon>Bacteria</taxon>
        <taxon>Bacillati</taxon>
        <taxon>Bacillota</taxon>
        <taxon>Bacilli</taxon>
        <taxon>Lactobacillales</taxon>
        <taxon>Lactobacillaceae</taxon>
        <taxon>Lacticaseibacillus</taxon>
    </lineage>
</organism>
<comment type="pathway">
    <text evidence="1 6">Purine metabolism; IMP biosynthesis via de novo pathway; N(2)-formyl-N(1)-(5-phospho-D-ribosyl)glycinamide from N(1)-(5-phospho-D-ribosyl)glycinamide (10-formyl THF route): step 1/1.</text>
</comment>
<evidence type="ECO:0000256" key="6">
    <source>
        <dbReference type="HAMAP-Rule" id="MF_01930"/>
    </source>
</evidence>
<comment type="similarity">
    <text evidence="4 6">Belongs to the GART family.</text>
</comment>
<dbReference type="NCBIfam" id="TIGR00639">
    <property type="entry name" value="PurN"/>
    <property type="match status" value="1"/>
</dbReference>
<name>A0ABW4CF42_9LACO</name>
<sequence length="189" mass="20175">MTTRLIVFASGTGSNFEALATYFAGRRDVSLVALVCDHKAAPVLAKAKAAHVPTIVIDYRAYPTKAAAETALVAQLPEADGLVLAGFMRIIGPTLLAAFPDRIINLHPALLPSFPGRAGIADAFEYGVTVTGVTVHFVDAGIDSGRIIAQEPVRIRPDDTLATLETRIHDVEHQLLPTTVDHLIEKGVF</sequence>
<protein>
    <recommendedName>
        <fullName evidence="6">Phosphoribosylglycinamide formyltransferase</fullName>
        <ecNumber evidence="6">2.1.2.2</ecNumber>
    </recommendedName>
    <alternativeName>
        <fullName evidence="6">5'-phosphoribosylglycinamide transformylase</fullName>
    </alternativeName>
    <alternativeName>
        <fullName evidence="6">GAR transformylase</fullName>
        <shortName evidence="6">GART</shortName>
    </alternativeName>
</protein>
<keyword evidence="3 6" id="KW-0658">Purine biosynthesis</keyword>
<evidence type="ECO:0000256" key="4">
    <source>
        <dbReference type="ARBA" id="ARBA00038440"/>
    </source>
</evidence>
<feature type="site" description="Raises pKa of active site His" evidence="6">
    <location>
        <position position="143"/>
    </location>
</feature>
<dbReference type="Proteomes" id="UP001597196">
    <property type="component" value="Unassembled WGS sequence"/>
</dbReference>
<evidence type="ECO:0000256" key="5">
    <source>
        <dbReference type="ARBA" id="ARBA00047664"/>
    </source>
</evidence>
<proteinExistence type="inferred from homology"/>
<dbReference type="InterPro" id="IPR001555">
    <property type="entry name" value="GART_AS"/>
</dbReference>
<evidence type="ECO:0000256" key="1">
    <source>
        <dbReference type="ARBA" id="ARBA00005054"/>
    </source>
</evidence>
<dbReference type="EC" id="2.1.2.2" evidence="6"/>
<feature type="binding site" evidence="6">
    <location>
        <begin position="13"/>
        <end position="15"/>
    </location>
    <ligand>
        <name>N(1)-(5-phospho-beta-D-ribosyl)glycinamide</name>
        <dbReference type="ChEBI" id="CHEBI:143788"/>
    </ligand>
</feature>
<dbReference type="InterPro" id="IPR036477">
    <property type="entry name" value="Formyl_transf_N_sf"/>
</dbReference>
<reference evidence="9" key="1">
    <citation type="journal article" date="2019" name="Int. J. Syst. Evol. Microbiol.">
        <title>The Global Catalogue of Microorganisms (GCM) 10K type strain sequencing project: providing services to taxonomists for standard genome sequencing and annotation.</title>
        <authorList>
            <consortium name="The Broad Institute Genomics Platform"/>
            <consortium name="The Broad Institute Genome Sequencing Center for Infectious Disease"/>
            <person name="Wu L."/>
            <person name="Ma J."/>
        </authorList>
    </citation>
    <scope>NUCLEOTIDE SEQUENCE [LARGE SCALE GENOMIC DNA]</scope>
    <source>
        <strain evidence="9">CCM 8980</strain>
    </source>
</reference>
<dbReference type="PANTHER" id="PTHR43369:SF2">
    <property type="entry name" value="PHOSPHORIBOSYLGLYCINAMIDE FORMYLTRANSFERASE"/>
    <property type="match status" value="1"/>
</dbReference>
<feature type="binding site" evidence="6">
    <location>
        <position position="105"/>
    </location>
    <ligand>
        <name>(6R)-10-formyltetrahydrofolate</name>
        <dbReference type="ChEBI" id="CHEBI:195366"/>
    </ligand>
</feature>
<evidence type="ECO:0000256" key="2">
    <source>
        <dbReference type="ARBA" id="ARBA00022679"/>
    </source>
</evidence>
<dbReference type="EMBL" id="JBHTOC010000005">
    <property type="protein sequence ID" value="MFD1429417.1"/>
    <property type="molecule type" value="Genomic_DNA"/>
</dbReference>
<dbReference type="InterPro" id="IPR004607">
    <property type="entry name" value="GART"/>
</dbReference>
<feature type="domain" description="Formyl transferase N-terminal" evidence="7">
    <location>
        <begin position="4"/>
        <end position="180"/>
    </location>
</feature>
<evidence type="ECO:0000259" key="7">
    <source>
        <dbReference type="Pfam" id="PF00551"/>
    </source>
</evidence>